<reference evidence="2 3" key="1">
    <citation type="submission" date="2018-04" db="EMBL/GenBank/DDBJ databases">
        <title>Bordetella sp. HZ20 isolated from seawater.</title>
        <authorList>
            <person name="Sun C."/>
        </authorList>
    </citation>
    <scope>NUCLEOTIDE SEQUENCE [LARGE SCALE GENOMIC DNA]</scope>
    <source>
        <strain evidence="2 3">HZ20</strain>
    </source>
</reference>
<name>A0A2R4XG13_9BURK</name>
<comment type="subcellular location">
    <subcellularLocation>
        <location evidence="1">Periplasm</location>
    </subcellularLocation>
</comment>
<dbReference type="SUPFAM" id="SSF49503">
    <property type="entry name" value="Cupredoxins"/>
    <property type="match status" value="1"/>
</dbReference>
<sequence length="165" mass="18793">MARIWPTPGTRTGIHGGLGRELDVIELLPLAQTGDDYETSLPWNFMTRIWLCISWRESHPLDRLRTNRTVSSTSDAEKSIGDMIRQRRLRNNDVVNGLNTEELHKHAEPVEKLPDMAHDESYMAHVDTGQQGDVIWQFDRLETFGFACLLPGHFQAGMVGKIQPE</sequence>
<dbReference type="KEGG" id="boz:DBV39_02400"/>
<keyword evidence="3" id="KW-1185">Reference proteome</keyword>
<evidence type="ECO:0000313" key="2">
    <source>
        <dbReference type="EMBL" id="AWB32757.1"/>
    </source>
</evidence>
<dbReference type="InterPro" id="IPR008972">
    <property type="entry name" value="Cupredoxin"/>
</dbReference>
<dbReference type="EMBL" id="CP028901">
    <property type="protein sequence ID" value="AWB32757.1"/>
    <property type="molecule type" value="Genomic_DNA"/>
</dbReference>
<dbReference type="RefSeq" id="WP_108620198.1">
    <property type="nucleotide sequence ID" value="NZ_CP028901.1"/>
</dbReference>
<organism evidence="2 3">
    <name type="scientific">Orrella marina</name>
    <dbReference type="NCBI Taxonomy" id="2163011"/>
    <lineage>
        <taxon>Bacteria</taxon>
        <taxon>Pseudomonadati</taxon>
        <taxon>Pseudomonadota</taxon>
        <taxon>Betaproteobacteria</taxon>
        <taxon>Burkholderiales</taxon>
        <taxon>Alcaligenaceae</taxon>
        <taxon>Orrella</taxon>
    </lineage>
</organism>
<accession>A0A2R4XG13</accession>
<dbReference type="Proteomes" id="UP000244571">
    <property type="component" value="Chromosome"/>
</dbReference>
<evidence type="ECO:0000256" key="1">
    <source>
        <dbReference type="ARBA" id="ARBA00004418"/>
    </source>
</evidence>
<proteinExistence type="predicted"/>
<gene>
    <name evidence="2" type="ORF">DBV39_02400</name>
</gene>
<protein>
    <submittedName>
        <fullName evidence="2">Uncharacterized protein</fullName>
    </submittedName>
</protein>
<dbReference type="GO" id="GO:0042597">
    <property type="term" value="C:periplasmic space"/>
    <property type="evidence" value="ECO:0007669"/>
    <property type="project" value="UniProtKB-SubCell"/>
</dbReference>
<dbReference type="OrthoDB" id="9816061at2"/>
<dbReference type="AlphaFoldDB" id="A0A2R4XG13"/>
<dbReference type="Gene3D" id="2.60.40.420">
    <property type="entry name" value="Cupredoxins - blue copper proteins"/>
    <property type="match status" value="1"/>
</dbReference>
<evidence type="ECO:0000313" key="3">
    <source>
        <dbReference type="Proteomes" id="UP000244571"/>
    </source>
</evidence>